<dbReference type="InterPro" id="IPR014729">
    <property type="entry name" value="Rossmann-like_a/b/a_fold"/>
</dbReference>
<dbReference type="RefSeq" id="WP_089407884.1">
    <property type="nucleotide sequence ID" value="NZ_FZOU01000002.1"/>
</dbReference>
<evidence type="ECO:0000313" key="3">
    <source>
        <dbReference type="EMBL" id="SNS80325.1"/>
    </source>
</evidence>
<feature type="domain" description="UspA" evidence="2">
    <location>
        <begin position="159"/>
        <end position="289"/>
    </location>
</feature>
<dbReference type="EMBL" id="FZOU01000002">
    <property type="protein sequence ID" value="SNS80325.1"/>
    <property type="molecule type" value="Genomic_DNA"/>
</dbReference>
<dbReference type="AlphaFoldDB" id="A0A239HGP7"/>
<dbReference type="OrthoDB" id="115248at2"/>
<gene>
    <name evidence="3" type="ORF">SAMN05421770_102394</name>
</gene>
<dbReference type="InterPro" id="IPR006016">
    <property type="entry name" value="UspA"/>
</dbReference>
<organism evidence="3 4">
    <name type="scientific">Granulicella rosea</name>
    <dbReference type="NCBI Taxonomy" id="474952"/>
    <lineage>
        <taxon>Bacteria</taxon>
        <taxon>Pseudomonadati</taxon>
        <taxon>Acidobacteriota</taxon>
        <taxon>Terriglobia</taxon>
        <taxon>Terriglobales</taxon>
        <taxon>Acidobacteriaceae</taxon>
        <taxon>Granulicella</taxon>
    </lineage>
</organism>
<evidence type="ECO:0000256" key="1">
    <source>
        <dbReference type="ARBA" id="ARBA00008791"/>
    </source>
</evidence>
<dbReference type="SUPFAM" id="SSF52402">
    <property type="entry name" value="Adenine nucleotide alpha hydrolases-like"/>
    <property type="match status" value="2"/>
</dbReference>
<accession>A0A239HGP7</accession>
<dbReference type="Gene3D" id="3.40.50.620">
    <property type="entry name" value="HUPs"/>
    <property type="match status" value="2"/>
</dbReference>
<dbReference type="PANTHER" id="PTHR46268:SF22">
    <property type="entry name" value="SENSOR PROTEIN KDPD-RELATED"/>
    <property type="match status" value="1"/>
</dbReference>
<name>A0A239HGP7_9BACT</name>
<dbReference type="Proteomes" id="UP000198356">
    <property type="component" value="Unassembled WGS sequence"/>
</dbReference>
<keyword evidence="4" id="KW-1185">Reference proteome</keyword>
<proteinExistence type="inferred from homology"/>
<dbReference type="PANTHER" id="PTHR46268">
    <property type="entry name" value="STRESS RESPONSE PROTEIN NHAX"/>
    <property type="match status" value="1"/>
</dbReference>
<dbReference type="Pfam" id="PF00582">
    <property type="entry name" value="Usp"/>
    <property type="match status" value="2"/>
</dbReference>
<feature type="domain" description="UspA" evidence="2">
    <location>
        <begin position="7"/>
        <end position="144"/>
    </location>
</feature>
<protein>
    <submittedName>
        <fullName evidence="3">Nucleotide-binding universal stress protein, UspA family</fullName>
    </submittedName>
</protein>
<dbReference type="CDD" id="cd00293">
    <property type="entry name" value="USP-like"/>
    <property type="match status" value="2"/>
</dbReference>
<evidence type="ECO:0000313" key="4">
    <source>
        <dbReference type="Proteomes" id="UP000198356"/>
    </source>
</evidence>
<comment type="similarity">
    <text evidence="1">Belongs to the universal stress protein A family.</text>
</comment>
<sequence length="293" mass="32192">MKDSLKIQKIVFATDLLENSRLALDYAVAFAEHFGASILMLHVVQLSGAAHAAELEIHRASVSRLAAQERLEVLASGVRRLGMSVEAEVVDGLTCEMILQAVDRHRADLLVLGVHGVHRGVEHLLIGSNTEKIMLSAKCPILTVGAHVLTGFDIKLHVQEILLFSDFTPESTSAAPYALMLGQEFGLPVDVCQLLPVVVEDNPRLRRQLAEDYCQSMKHVLADENAVWCQPAFQLERGMQLEQIVDRAKSHHAGLIVLGAHTESLVGRHLHTSFAYQVLGRATCPVFTIPRLP</sequence>
<reference evidence="3 4" key="1">
    <citation type="submission" date="2017-06" db="EMBL/GenBank/DDBJ databases">
        <authorList>
            <person name="Kim H.J."/>
            <person name="Triplett B.A."/>
        </authorList>
    </citation>
    <scope>NUCLEOTIDE SEQUENCE [LARGE SCALE GENOMIC DNA]</scope>
    <source>
        <strain evidence="3 4">DSM 18704</strain>
    </source>
</reference>
<evidence type="ECO:0000259" key="2">
    <source>
        <dbReference type="Pfam" id="PF00582"/>
    </source>
</evidence>